<reference evidence="5" key="3">
    <citation type="submission" date="2025-09" db="UniProtKB">
        <authorList>
            <consortium name="Ensembl"/>
        </authorList>
    </citation>
    <scope>IDENTIFICATION</scope>
</reference>
<keyword evidence="3" id="KW-0732">Signal</keyword>
<dbReference type="InterPro" id="IPR042307">
    <property type="entry name" value="Reeler_sf"/>
</dbReference>
<reference evidence="5" key="1">
    <citation type="submission" date="2016-12" db="EMBL/GenBank/DDBJ databases">
        <title>Mouse lemur reference genome and diversity panel.</title>
        <authorList>
            <person name="Harris R."/>
            <person name="Larsen P."/>
            <person name="Liu Y."/>
            <person name="Hughes D.S."/>
            <person name="Murali S."/>
            <person name="Raveendran M."/>
            <person name="Korchina V."/>
            <person name="Wang M."/>
            <person name="Jhangiani S."/>
            <person name="Bandaranaike D."/>
            <person name="Bellair M."/>
            <person name="Blankenburg K."/>
            <person name="Chao H."/>
            <person name="Dahdouli M."/>
            <person name="Dinh H."/>
            <person name="Doddapaneni H."/>
            <person name="English A."/>
            <person name="Firestine M."/>
            <person name="Gnanaolivu R."/>
            <person name="Gross S."/>
            <person name="Hernandez B."/>
            <person name="Javaid M."/>
            <person name="Jayaseelan J."/>
            <person name="Jones J."/>
            <person name="Khan Z."/>
            <person name="Kovar C."/>
            <person name="Kurapati P."/>
            <person name="Le B."/>
            <person name="Lee S."/>
            <person name="Li M."/>
            <person name="Mathew T."/>
            <person name="Narasimhan A."/>
            <person name="Ngo D."/>
            <person name="Nguyen L."/>
            <person name="Okwuonu G."/>
            <person name="Ongeri F."/>
            <person name="Osuji N."/>
            <person name="Pu L.-L."/>
            <person name="Puazo M."/>
            <person name="Quiroz J."/>
            <person name="Raj R."/>
            <person name="Rajbhandari K."/>
            <person name="Reid J.G."/>
            <person name="Santibanez J."/>
            <person name="Sexton D."/>
            <person name="Skinner E."/>
            <person name="Vee V."/>
            <person name="Weissenberger G."/>
            <person name="Wu Y."/>
            <person name="Xin Y."/>
            <person name="Han Y."/>
            <person name="Campbell C."/>
            <person name="Brown A."/>
            <person name="Sullivan B."/>
            <person name="Shelton J."/>
            <person name="Brown S."/>
            <person name="Dudchenko O."/>
            <person name="Machol I."/>
            <person name="Durand N."/>
            <person name="Shamim M."/>
            <person name="Lieberman A."/>
            <person name="Muzny D.M."/>
            <person name="Richards S."/>
            <person name="Yoder A."/>
            <person name="Worley K.C."/>
            <person name="Rogers J."/>
            <person name="Gibbs R.A."/>
        </authorList>
    </citation>
    <scope>NUCLEOTIDE SEQUENCE [LARGE SCALE GENOMIC DNA]</scope>
</reference>
<dbReference type="PANTHER" id="PTHR45828">
    <property type="entry name" value="CYTOCHROME B561/FERRIC REDUCTASE TRANSMEMBRANE"/>
    <property type="match status" value="1"/>
</dbReference>
<accession>A0A8C5XWR6</accession>
<dbReference type="Gene3D" id="2.60.40.4060">
    <property type="entry name" value="Reeler domain"/>
    <property type="match status" value="1"/>
</dbReference>
<protein>
    <submittedName>
        <fullName evidence="5">Reeler domain containing 1</fullName>
    </submittedName>
</protein>
<dbReference type="GeneTree" id="ENSGT00940000163277"/>
<feature type="compositionally biased region" description="Basic and acidic residues" evidence="1">
    <location>
        <begin position="320"/>
        <end position="334"/>
    </location>
</feature>
<feature type="signal peptide" evidence="3">
    <location>
        <begin position="1"/>
        <end position="23"/>
    </location>
</feature>
<gene>
    <name evidence="5" type="primary">REELD1</name>
    <name evidence="5" type="synonym">LOC105881842</name>
</gene>
<evidence type="ECO:0000256" key="1">
    <source>
        <dbReference type="SAM" id="MobiDB-lite"/>
    </source>
</evidence>
<dbReference type="Proteomes" id="UP000694394">
    <property type="component" value="Chromosome 14"/>
</dbReference>
<feature type="region of interest" description="Disordered" evidence="1">
    <location>
        <begin position="167"/>
        <end position="197"/>
    </location>
</feature>
<feature type="compositionally biased region" description="Basic and acidic residues" evidence="1">
    <location>
        <begin position="399"/>
        <end position="411"/>
    </location>
</feature>
<feature type="compositionally biased region" description="Polar residues" evidence="1">
    <location>
        <begin position="247"/>
        <end position="264"/>
    </location>
</feature>
<proteinExistence type="predicted"/>
<name>A0A8C5XWR6_MICMU</name>
<evidence type="ECO:0000313" key="6">
    <source>
        <dbReference type="Proteomes" id="UP000694394"/>
    </source>
</evidence>
<feature type="region of interest" description="Disordered" evidence="1">
    <location>
        <begin position="38"/>
        <end position="61"/>
    </location>
</feature>
<dbReference type="EMBL" id="ABDC03018661">
    <property type="status" value="NOT_ANNOTATED_CDS"/>
    <property type="molecule type" value="Genomic_DNA"/>
</dbReference>
<dbReference type="CDD" id="cd08544">
    <property type="entry name" value="Reeler"/>
    <property type="match status" value="1"/>
</dbReference>
<feature type="chain" id="PRO_5034582162" evidence="3">
    <location>
        <begin position="24"/>
        <end position="526"/>
    </location>
</feature>
<feature type="compositionally biased region" description="Polar residues" evidence="1">
    <location>
        <begin position="367"/>
        <end position="376"/>
    </location>
</feature>
<reference evidence="5" key="2">
    <citation type="submission" date="2025-08" db="UniProtKB">
        <authorList>
            <consortium name="Ensembl"/>
        </authorList>
    </citation>
    <scope>IDENTIFICATION</scope>
</reference>
<feature type="domain" description="Reelin" evidence="4">
    <location>
        <begin position="18"/>
        <end position="179"/>
    </location>
</feature>
<feature type="region of interest" description="Disordered" evidence="1">
    <location>
        <begin position="352"/>
        <end position="430"/>
    </location>
</feature>
<evidence type="ECO:0000256" key="3">
    <source>
        <dbReference type="SAM" id="SignalP"/>
    </source>
</evidence>
<feature type="region of interest" description="Disordered" evidence="1">
    <location>
        <begin position="292"/>
        <end position="334"/>
    </location>
</feature>
<dbReference type="Pfam" id="PF02014">
    <property type="entry name" value="Reeler"/>
    <property type="match status" value="1"/>
</dbReference>
<keyword evidence="2" id="KW-1133">Transmembrane helix</keyword>
<keyword evidence="2" id="KW-0812">Transmembrane</keyword>
<dbReference type="InterPro" id="IPR002861">
    <property type="entry name" value="Reeler_dom"/>
</dbReference>
<dbReference type="GO" id="GO:0016020">
    <property type="term" value="C:membrane"/>
    <property type="evidence" value="ECO:0007669"/>
    <property type="project" value="TreeGrafter"/>
</dbReference>
<organism evidence="5 6">
    <name type="scientific">Microcebus murinus</name>
    <name type="common">Gray mouse lemur</name>
    <name type="synonym">Lemur murinus</name>
    <dbReference type="NCBI Taxonomy" id="30608"/>
    <lineage>
        <taxon>Eukaryota</taxon>
        <taxon>Metazoa</taxon>
        <taxon>Chordata</taxon>
        <taxon>Craniata</taxon>
        <taxon>Vertebrata</taxon>
        <taxon>Euteleostomi</taxon>
        <taxon>Mammalia</taxon>
        <taxon>Eutheria</taxon>
        <taxon>Euarchontoglires</taxon>
        <taxon>Primates</taxon>
        <taxon>Strepsirrhini</taxon>
        <taxon>Lemuriformes</taxon>
        <taxon>Cheirogaleidae</taxon>
        <taxon>Microcebus</taxon>
    </lineage>
</organism>
<dbReference type="Ensembl" id="ENSMICT00000065409.1">
    <property type="protein sequence ID" value="ENSMICP00000042449.1"/>
    <property type="gene ID" value="ENSMICG00000043534.1"/>
</dbReference>
<dbReference type="PANTHER" id="PTHR45828:SF51">
    <property type="entry name" value="REELIN DOMAIN-CONTAINING PROTEIN 1"/>
    <property type="match status" value="1"/>
</dbReference>
<dbReference type="AlphaFoldDB" id="A0A8C5XWR6"/>
<evidence type="ECO:0000313" key="5">
    <source>
        <dbReference type="Ensembl" id="ENSMICP00000042449.1"/>
    </source>
</evidence>
<keyword evidence="6" id="KW-1185">Reference proteome</keyword>
<feature type="region of interest" description="Disordered" evidence="1">
    <location>
        <begin position="245"/>
        <end position="274"/>
    </location>
</feature>
<sequence length="526" mass="56733">MRVQAALAGWACTTLCLASCCSAFSHGASAGSCEDMQPKHIQAQPQRPGTPHVTIHTSRSSYAPGDRIPVIVRSSRDFMGFLLQARRVSDHQIAGTFVFIPPRSKLMTCSEEADSVTHSDKSPKRNLSFLWKAPTQPVGDVRFLLSVVQSYFVYWARIESSVVSQQTHSRAHSEDGVEPGSLLPPPRQRLDNIGGTAPAPRVPMALLQQRTDAFAVGLPEAAKEDYPDLVPAGIWMTKFPGDAETLFQPSSHTATADSNGQQARGGSDPTLEPSLDVRGLERLVALRGFSSESFVSSPGTHHRTHNDPRSDSLETCLSSERNEQDKVEASNRTETRHPLYTVQLTSPPHLWASEAFTGNGAGAANPTPVSQISGTSKPPAAGDQSEAWRPSASFLPQSKHWEPRVGEEKGEGGLGFPRKTNSRPEVGQEGIRAPSGMQLKTAQLGVLLGLSAVLGMALAAGLRYLHSRYCHLRTEVSFREPAADAVARSDSGETVCVRKIGENSFVLVPAEYNWIASSAGSKKTVL</sequence>
<dbReference type="PROSITE" id="PS51257">
    <property type="entry name" value="PROKAR_LIPOPROTEIN"/>
    <property type="match status" value="1"/>
</dbReference>
<feature type="transmembrane region" description="Helical" evidence="2">
    <location>
        <begin position="444"/>
        <end position="465"/>
    </location>
</feature>
<evidence type="ECO:0000256" key="2">
    <source>
        <dbReference type="SAM" id="Phobius"/>
    </source>
</evidence>
<evidence type="ECO:0000259" key="4">
    <source>
        <dbReference type="PROSITE" id="PS51019"/>
    </source>
</evidence>
<dbReference type="InterPro" id="IPR051237">
    <property type="entry name" value="Ferric-chelate_Red/DefProt"/>
</dbReference>
<dbReference type="PROSITE" id="PS51019">
    <property type="entry name" value="REELIN"/>
    <property type="match status" value="1"/>
</dbReference>
<keyword evidence="2" id="KW-0472">Membrane</keyword>